<reference evidence="6" key="1">
    <citation type="submission" date="2014-05" db="EMBL/GenBank/DDBJ databases">
        <authorList>
            <person name="Chronopoulou M."/>
        </authorList>
    </citation>
    <scope>NUCLEOTIDE SEQUENCE</scope>
    <source>
        <tissue evidence="6">Whole organism</tissue>
    </source>
</reference>
<keyword evidence="4" id="KW-1015">Disulfide bond</keyword>
<dbReference type="PROSITE" id="PS00477">
    <property type="entry name" value="ALPHA_2_MACROGLOBULIN"/>
    <property type="match status" value="1"/>
</dbReference>
<dbReference type="Gene3D" id="2.20.130.20">
    <property type="match status" value="1"/>
</dbReference>
<dbReference type="InterPro" id="IPR001599">
    <property type="entry name" value="Macroglobln_a2"/>
</dbReference>
<dbReference type="InterPro" id="IPR008930">
    <property type="entry name" value="Terpenoid_cyclase/PrenylTrfase"/>
</dbReference>
<dbReference type="OrthoDB" id="6348147at2759"/>
<dbReference type="AlphaFoldDB" id="A0A0K2UPY5"/>
<protein>
    <submittedName>
        <fullName evidence="6">Murinoglobulin1like [Apis florea]</fullName>
    </submittedName>
</protein>
<name>A0A0K2UPY5_LEPSM</name>
<dbReference type="InterPro" id="IPR019742">
    <property type="entry name" value="MacrogloblnA2_CS"/>
</dbReference>
<proteinExistence type="inferred from homology"/>
<dbReference type="SUPFAM" id="SSF49410">
    <property type="entry name" value="Alpha-macroglobulin receptor domain"/>
    <property type="match status" value="1"/>
</dbReference>
<dbReference type="InterPro" id="IPR013783">
    <property type="entry name" value="Ig-like_fold"/>
</dbReference>
<dbReference type="InterPro" id="IPR036595">
    <property type="entry name" value="A-macroglobulin_rcpt-bd_sf"/>
</dbReference>
<dbReference type="InterPro" id="IPR011626">
    <property type="entry name" value="Alpha-macroglobulin_TED"/>
</dbReference>
<keyword evidence="3" id="KW-0722">Serine protease inhibitor</keyword>
<sequence>INNTELAQLSIQKEIPFLITAKLTEEGTEIVQETSQHEKVIFTHAEFDFGDSSLEHIIGQFPYVMFFKLQEHASKKPIKGASVEICSRLWKDVKDFTQHINSRQFYSFDEDDYFDLGKKLIDIKFKETCIKQRTSDEDGSITFGIPLNGVPDNVTKLSVKVTALDFEANETTRMKLTQSKHDVTLTHLSNDTIGRDAHRLTIREKLIEDKKVKFDCEGTSEFTVYFQGQMGTTVDLNYVVSSGGSLIVSGNHLVSVDCNDTSKYLEGLIQMDELGYVNSSMDSSDNVLKTFVISLNRPFPQEGKVTKMINLLVYTRDLESGKTLSYVRKYESESCAEKPKIEWVPQETNPGQSISLKIKYKPKSLCAYSVIDKSADLIENPNKVTTGKIQEVREELAKKRIVRDITSSDECKNAEHLFQSMEDLGLFIMSDKLIQDPSCSSVVDSDQFDDIDSTYQYKPIPVAFSAAASPQSGFGSVDRLESDIVGPTSNKQGQVLLSVQEQDVKIRDYFPETWLFEIVDLEEEVEATVEKKTPHTITTWVADAFCSNLETGFSVAERSELKVSQDFFADLNSPYSAKRGEVLQVNATVFNKVEGPLPMKLSIEASEEYSVVNKSEEFICVNPGGNVPIDLYIKLNKLGKVNLTVKAEIVEDESCGGVSKESVGYADTLVKSINVRPEGFPKEVVKSYFLCGEQKDLALEDTILPETNLVDDSVRAWFGISGDIMAPAVKNLDGLVALPTGCGEQTMIRMVPNIYLLDYLKSIGKSLPSLESKAKGYIQTGYDRQNRKFRHRDGGYSIWGPKSSEEEGSMWLTAYVVKAFSQASKYIDVDMKLLQKSVKWIIKRQDFETGCFHNEGYAYSVNSPRETLTSHVLVTLFEAKYTADLGDSIDSKVIHKALRCIKVSQTEKDTEESGDSPDESIEEMDDLKKLDQDGESLYAQSLKTYAIHLLETKPDLKKEIGEEFEEIKGVGLFKDLMKESKTNDKGYLYWQTNNSLSRSVEMTAYNVMTLLFNDELIDALSAIRWISGHRNGRGGFISTQDTVIALQAISMYSTMVYENDTSLNIQFSNKTSEIDTFDIDEDNKLLFNRIKIDNLHDLKVNSTGKGCYTFSTIVRYNVKEEKDENAKFLIRAEANKTTLHICSSYIGDKLETNMVLLEVELLSGYDIVESSLEVLLNELESG</sequence>
<dbReference type="InterPro" id="IPR014756">
    <property type="entry name" value="Ig_E-set"/>
</dbReference>
<evidence type="ECO:0000256" key="1">
    <source>
        <dbReference type="ARBA" id="ARBA00010952"/>
    </source>
</evidence>
<dbReference type="SUPFAM" id="SSF81296">
    <property type="entry name" value="E set domains"/>
    <property type="match status" value="1"/>
</dbReference>
<feature type="domain" description="Alpha-2-macroglobulin" evidence="5">
    <location>
        <begin position="513"/>
        <end position="603"/>
    </location>
</feature>
<evidence type="ECO:0000259" key="5">
    <source>
        <dbReference type="SMART" id="SM01360"/>
    </source>
</evidence>
<dbReference type="PANTHER" id="PTHR11412:SF171">
    <property type="entry name" value="PREGNANCY ZONE PROTEIN-LIKE PROTEIN"/>
    <property type="match status" value="1"/>
</dbReference>
<evidence type="ECO:0000256" key="3">
    <source>
        <dbReference type="ARBA" id="ARBA00022900"/>
    </source>
</evidence>
<accession>A0A0K2UPY5</accession>
<dbReference type="SMR" id="A0A0K2UPY5"/>
<dbReference type="EMBL" id="HACA01022779">
    <property type="protein sequence ID" value="CDW40140.1"/>
    <property type="molecule type" value="Transcribed_RNA"/>
</dbReference>
<dbReference type="Gene3D" id="1.50.10.20">
    <property type="match status" value="1"/>
</dbReference>
<evidence type="ECO:0000313" key="6">
    <source>
        <dbReference type="EMBL" id="CDW40140.1"/>
    </source>
</evidence>
<dbReference type="SMART" id="SM01360">
    <property type="entry name" value="A2M"/>
    <property type="match status" value="1"/>
</dbReference>
<dbReference type="GO" id="GO:0005615">
    <property type="term" value="C:extracellular space"/>
    <property type="evidence" value="ECO:0007669"/>
    <property type="project" value="InterPro"/>
</dbReference>
<organism evidence="6">
    <name type="scientific">Lepeophtheirus salmonis</name>
    <name type="common">Salmon louse</name>
    <name type="synonym">Caligus salmonis</name>
    <dbReference type="NCBI Taxonomy" id="72036"/>
    <lineage>
        <taxon>Eukaryota</taxon>
        <taxon>Metazoa</taxon>
        <taxon>Ecdysozoa</taxon>
        <taxon>Arthropoda</taxon>
        <taxon>Crustacea</taxon>
        <taxon>Multicrustacea</taxon>
        <taxon>Hexanauplia</taxon>
        <taxon>Copepoda</taxon>
        <taxon>Siphonostomatoida</taxon>
        <taxon>Caligidae</taxon>
        <taxon>Lepeophtheirus</taxon>
    </lineage>
</organism>
<dbReference type="InterPro" id="IPR047565">
    <property type="entry name" value="Alpha-macroglob_thiol-ester_cl"/>
</dbReference>
<dbReference type="SUPFAM" id="SSF48239">
    <property type="entry name" value="Terpenoid cyclases/Protein prenyltransferases"/>
    <property type="match status" value="1"/>
</dbReference>
<keyword evidence="2" id="KW-0646">Protease inhibitor</keyword>
<feature type="non-terminal residue" evidence="6">
    <location>
        <position position="1182"/>
    </location>
</feature>
<dbReference type="GO" id="GO:0004867">
    <property type="term" value="F:serine-type endopeptidase inhibitor activity"/>
    <property type="evidence" value="ECO:0007669"/>
    <property type="project" value="UniProtKB-KW"/>
</dbReference>
<evidence type="ECO:0000256" key="2">
    <source>
        <dbReference type="ARBA" id="ARBA00022690"/>
    </source>
</evidence>
<dbReference type="Gene3D" id="2.60.40.10">
    <property type="entry name" value="Immunoglobulins"/>
    <property type="match status" value="1"/>
</dbReference>
<dbReference type="SMART" id="SM01419">
    <property type="entry name" value="Thiol-ester_cl"/>
    <property type="match status" value="1"/>
</dbReference>
<evidence type="ECO:0000256" key="4">
    <source>
        <dbReference type="ARBA" id="ARBA00023157"/>
    </source>
</evidence>
<dbReference type="Pfam" id="PF00207">
    <property type="entry name" value="A2M"/>
    <property type="match status" value="1"/>
</dbReference>
<dbReference type="InterPro" id="IPR050473">
    <property type="entry name" value="A2M/Complement_sys"/>
</dbReference>
<dbReference type="Gene3D" id="2.60.40.690">
    <property type="entry name" value="Alpha-macroglobulin, receptor-binding domain"/>
    <property type="match status" value="1"/>
</dbReference>
<comment type="similarity">
    <text evidence="1">Belongs to the protease inhibitor I39 (alpha-2-macroglobulin) family.</text>
</comment>
<dbReference type="PANTHER" id="PTHR11412">
    <property type="entry name" value="MACROGLOBULIN / COMPLEMENT"/>
    <property type="match status" value="1"/>
</dbReference>
<dbReference type="Gene3D" id="2.60.120.1540">
    <property type="match status" value="1"/>
</dbReference>
<dbReference type="Pfam" id="PF07678">
    <property type="entry name" value="TED_complement"/>
    <property type="match status" value="1"/>
</dbReference>
<feature type="non-terminal residue" evidence="6">
    <location>
        <position position="1"/>
    </location>
</feature>